<reference evidence="1" key="1">
    <citation type="submission" date="2013-12" db="EMBL/GenBank/DDBJ databases">
        <title>The Genome Sequence of Aphanomyces invadans NJM9701.</title>
        <authorList>
            <consortium name="The Broad Institute Genomics Platform"/>
            <person name="Russ C."/>
            <person name="Tyler B."/>
            <person name="van West P."/>
            <person name="Dieguez-Uribeondo J."/>
            <person name="Young S.K."/>
            <person name="Zeng Q."/>
            <person name="Gargeya S."/>
            <person name="Fitzgerald M."/>
            <person name="Abouelleil A."/>
            <person name="Alvarado L."/>
            <person name="Chapman S.B."/>
            <person name="Gainer-Dewar J."/>
            <person name="Goldberg J."/>
            <person name="Griggs A."/>
            <person name="Gujja S."/>
            <person name="Hansen M."/>
            <person name="Howarth C."/>
            <person name="Imamovic A."/>
            <person name="Ireland A."/>
            <person name="Larimer J."/>
            <person name="McCowan C."/>
            <person name="Murphy C."/>
            <person name="Pearson M."/>
            <person name="Poon T.W."/>
            <person name="Priest M."/>
            <person name="Roberts A."/>
            <person name="Saif S."/>
            <person name="Shea T."/>
            <person name="Sykes S."/>
            <person name="Wortman J."/>
            <person name="Nusbaum C."/>
            <person name="Birren B."/>
        </authorList>
    </citation>
    <scope>NUCLEOTIDE SEQUENCE [LARGE SCALE GENOMIC DNA]</scope>
    <source>
        <strain evidence="1">NJM9701</strain>
    </source>
</reference>
<evidence type="ECO:0000313" key="1">
    <source>
        <dbReference type="EMBL" id="ETW02395.1"/>
    </source>
</evidence>
<proteinExistence type="predicted"/>
<dbReference type="AlphaFoldDB" id="A0A024U893"/>
<dbReference type="GeneID" id="20082964"/>
<dbReference type="OrthoDB" id="59888at2759"/>
<gene>
    <name evidence="1" type="ORF">H310_05914</name>
</gene>
<accession>A0A024U893</accession>
<protein>
    <submittedName>
        <fullName evidence="1">Uncharacterized protein</fullName>
    </submittedName>
</protein>
<dbReference type="EMBL" id="KI913961">
    <property type="protein sequence ID" value="ETW02395.1"/>
    <property type="molecule type" value="Genomic_DNA"/>
</dbReference>
<dbReference type="VEuPathDB" id="FungiDB:H310_05914"/>
<dbReference type="RefSeq" id="XP_008869000.1">
    <property type="nucleotide sequence ID" value="XM_008870778.1"/>
</dbReference>
<organism evidence="1">
    <name type="scientific">Aphanomyces invadans</name>
    <dbReference type="NCBI Taxonomy" id="157072"/>
    <lineage>
        <taxon>Eukaryota</taxon>
        <taxon>Sar</taxon>
        <taxon>Stramenopiles</taxon>
        <taxon>Oomycota</taxon>
        <taxon>Saprolegniomycetes</taxon>
        <taxon>Saprolegniales</taxon>
        <taxon>Verrucalvaceae</taxon>
        <taxon>Aphanomyces</taxon>
    </lineage>
</organism>
<sequence length="431" mass="49417">MELETFLATQPWLALVHDVPDACDAMEQIDPTTMHGMFLVNDYSFCSFAPTHGDQTQFDFAFFLQRGSSSTTPVKRGMDGAVVKPAVSRLYVRILDKIYWIDHGHIERPPEVVASSPSVPVYTEFELGSVRFRFWMCPSLSRDEQHSRLSNVLSTLRQHLRLPCTPPPSLPTLHSRVVPDDSPYQVFQRLWEHDADCDSKLRAFAELCEAHGIDAHVLPRSLPRSAAIADIWQSKLLHGDLDTLIRAFGFGFSTACDIHDECFLLRASGTTTRPSQTTQCTTVLWELWERYLDANDLPASETSQPAGSAIDMRVHLLTSAMVCRNLREEWSRHATSVRSLLVRTKATAELFYISTRWRPSRGCWMRYFHHRCTLHGPTWTSKRRARNSMRSNKQRRKRFVTSSSCCCCRRRCDDFTAHGNTYSHARLHHEQ</sequence>
<name>A0A024U893_9STRA</name>